<reference evidence="2 3" key="1">
    <citation type="journal article" date="2018" name="Int. J. Syst. Evol. Microbiol.">
        <title>Methylomusa anaerophila gen. nov., sp. nov., an anaerobic methanol-utilizing bacterium isolated from a microbial fuel cell.</title>
        <authorList>
            <person name="Amano N."/>
            <person name="Yamamuro A."/>
            <person name="Miyahara M."/>
            <person name="Kouzuma A."/>
            <person name="Abe T."/>
            <person name="Watanabe K."/>
        </authorList>
    </citation>
    <scope>NUCLEOTIDE SEQUENCE [LARGE SCALE GENOMIC DNA]</scope>
    <source>
        <strain evidence="2 3">MMFC1</strain>
    </source>
</reference>
<accession>A0A348AKS2</accession>
<dbReference type="Pfam" id="PF18765">
    <property type="entry name" value="Polbeta"/>
    <property type="match status" value="1"/>
</dbReference>
<dbReference type="GO" id="GO:0016740">
    <property type="term" value="F:transferase activity"/>
    <property type="evidence" value="ECO:0007669"/>
    <property type="project" value="UniProtKB-KW"/>
</dbReference>
<dbReference type="KEGG" id="mana:MAMMFC1_02354"/>
<dbReference type="PANTHER" id="PTHR43852">
    <property type="entry name" value="NUCLEOTIDYLTRANSFERASE"/>
    <property type="match status" value="1"/>
</dbReference>
<feature type="domain" description="Polymerase beta nucleotidyltransferase" evidence="1">
    <location>
        <begin position="26"/>
        <end position="96"/>
    </location>
</feature>
<evidence type="ECO:0000313" key="2">
    <source>
        <dbReference type="EMBL" id="BBB91670.1"/>
    </source>
</evidence>
<protein>
    <submittedName>
        <fullName evidence="2">Nucleotidyltransferase domain protein</fullName>
    </submittedName>
</protein>
<evidence type="ECO:0000313" key="3">
    <source>
        <dbReference type="Proteomes" id="UP000276437"/>
    </source>
</evidence>
<dbReference type="InterPro" id="IPR052930">
    <property type="entry name" value="TA_antitoxin_MntA"/>
</dbReference>
<name>A0A348AKS2_9FIRM</name>
<dbReference type="CDD" id="cd05403">
    <property type="entry name" value="NT_KNTase_like"/>
    <property type="match status" value="1"/>
</dbReference>
<organism evidence="2 3">
    <name type="scientific">Methylomusa anaerophila</name>
    <dbReference type="NCBI Taxonomy" id="1930071"/>
    <lineage>
        <taxon>Bacteria</taxon>
        <taxon>Bacillati</taxon>
        <taxon>Bacillota</taxon>
        <taxon>Negativicutes</taxon>
        <taxon>Selenomonadales</taxon>
        <taxon>Sporomusaceae</taxon>
        <taxon>Methylomusa</taxon>
    </lineage>
</organism>
<dbReference type="Proteomes" id="UP000276437">
    <property type="component" value="Chromosome"/>
</dbReference>
<dbReference type="EMBL" id="AP018449">
    <property type="protein sequence ID" value="BBB91670.1"/>
    <property type="molecule type" value="Genomic_DNA"/>
</dbReference>
<dbReference type="InterPro" id="IPR043519">
    <property type="entry name" value="NT_sf"/>
</dbReference>
<dbReference type="RefSeq" id="WP_324332248.1">
    <property type="nucleotide sequence ID" value="NZ_DAINIT010000005.1"/>
</dbReference>
<keyword evidence="2" id="KW-0808">Transferase</keyword>
<dbReference type="InterPro" id="IPR041633">
    <property type="entry name" value="Polbeta"/>
</dbReference>
<evidence type="ECO:0000259" key="1">
    <source>
        <dbReference type="Pfam" id="PF18765"/>
    </source>
</evidence>
<keyword evidence="3" id="KW-1185">Reference proteome</keyword>
<dbReference type="PANTHER" id="PTHR43852:SF3">
    <property type="entry name" value="NUCLEOTIDYLTRANSFERASE"/>
    <property type="match status" value="1"/>
</dbReference>
<sequence length="104" mass="11517">MADHAAVLDRVKELVLAGLGSLDARVYLFGSWARGEQRRGSDIDIAVEYKNGVPPAIMVKIRELLEESAAIPYRVDVVDLVKAGCDFAGRVKREGIIWRDYTKG</sequence>
<gene>
    <name evidence="2" type="ORF">MAMMFC1_02354</name>
</gene>
<dbReference type="Gene3D" id="3.30.460.10">
    <property type="entry name" value="Beta Polymerase, domain 2"/>
    <property type="match status" value="1"/>
</dbReference>
<proteinExistence type="predicted"/>
<dbReference type="SUPFAM" id="SSF81301">
    <property type="entry name" value="Nucleotidyltransferase"/>
    <property type="match status" value="1"/>
</dbReference>
<dbReference type="AlphaFoldDB" id="A0A348AKS2"/>